<evidence type="ECO:0000256" key="9">
    <source>
        <dbReference type="SAM" id="MobiDB-lite"/>
    </source>
</evidence>
<comment type="similarity">
    <text evidence="2">Belongs to the mitochondrion-specific ribosomal protein mL53 family.</text>
</comment>
<dbReference type="Gene3D" id="3.40.30.10">
    <property type="entry name" value="Glutaredoxin"/>
    <property type="match status" value="1"/>
</dbReference>
<evidence type="ECO:0000256" key="7">
    <source>
        <dbReference type="ARBA" id="ARBA00035180"/>
    </source>
</evidence>
<protein>
    <recommendedName>
        <fullName evidence="7">Large ribosomal subunit protein mL53</fullName>
    </recommendedName>
    <alternativeName>
        <fullName evidence="8">39S ribosomal protein L53, mitochondrial</fullName>
    </alternativeName>
</protein>
<sequence length="194" mass="21976">MLKFLSRVRIEFNALDPRTASCMEFLKQCNTRKAKDSNPACQLQVKRRTDDDPPQITVTFLNGVEEVFDAANTPAQTITDIILDKGQFLQTEQMFRQAGQPWPVIIPHQEILQPHQPPATKVRIVFWVVVEAFRRTVGMDEYYFSFFSQHIRKLARTAAAAAAPPPCKSGSANLDKAVASDKRWSSEQVREPVS</sequence>
<keyword evidence="4" id="KW-0689">Ribosomal protein</keyword>
<evidence type="ECO:0000256" key="2">
    <source>
        <dbReference type="ARBA" id="ARBA00005557"/>
    </source>
</evidence>
<keyword evidence="5" id="KW-0496">Mitochondrion</keyword>
<reference evidence="10" key="1">
    <citation type="submission" date="2018-02" db="EMBL/GenBank/DDBJ databases">
        <authorList>
            <person name="Cohen D.B."/>
            <person name="Kent A.D."/>
        </authorList>
    </citation>
    <scope>NUCLEOTIDE SEQUENCE</scope>
</reference>
<dbReference type="PANTHER" id="PTHR33618:SF1">
    <property type="entry name" value="LARGE RIBOSOMAL SUBUNIT PROTEIN ML53"/>
    <property type="match status" value="1"/>
</dbReference>
<evidence type="ECO:0000256" key="3">
    <source>
        <dbReference type="ARBA" id="ARBA00022946"/>
    </source>
</evidence>
<evidence type="ECO:0000256" key="8">
    <source>
        <dbReference type="ARBA" id="ARBA00042721"/>
    </source>
</evidence>
<evidence type="ECO:0000256" key="6">
    <source>
        <dbReference type="ARBA" id="ARBA00023274"/>
    </source>
</evidence>
<evidence type="ECO:0000256" key="1">
    <source>
        <dbReference type="ARBA" id="ARBA00004173"/>
    </source>
</evidence>
<dbReference type="AlphaFoldDB" id="A0A2N9J7A4"/>
<evidence type="ECO:0000313" key="10">
    <source>
        <dbReference type="EMBL" id="SPD32241.1"/>
    </source>
</evidence>
<gene>
    <name evidence="10" type="ORF">FSB_LOCUS60123</name>
</gene>
<dbReference type="GO" id="GO:0005762">
    <property type="term" value="C:mitochondrial large ribosomal subunit"/>
    <property type="evidence" value="ECO:0007669"/>
    <property type="project" value="TreeGrafter"/>
</dbReference>
<proteinExistence type="inferred from homology"/>
<dbReference type="InterPro" id="IPR019716">
    <property type="entry name" value="Ribosomal_mL53"/>
</dbReference>
<evidence type="ECO:0000256" key="5">
    <source>
        <dbReference type="ARBA" id="ARBA00023128"/>
    </source>
</evidence>
<name>A0A2N9J7A4_FAGSY</name>
<feature type="region of interest" description="Disordered" evidence="9">
    <location>
        <begin position="162"/>
        <end position="194"/>
    </location>
</feature>
<dbReference type="InterPro" id="IPR052473">
    <property type="entry name" value="mtLSU_mL53"/>
</dbReference>
<dbReference type="Pfam" id="PF10780">
    <property type="entry name" value="MRP_L53"/>
    <property type="match status" value="1"/>
</dbReference>
<dbReference type="PANTHER" id="PTHR33618">
    <property type="entry name" value="39S RIBOSOMAL PROTEIN L53, MITOCHONDRIAL"/>
    <property type="match status" value="1"/>
</dbReference>
<comment type="subcellular location">
    <subcellularLocation>
        <location evidence="1">Mitochondrion</location>
    </subcellularLocation>
</comment>
<dbReference type="EMBL" id="OIVN01006394">
    <property type="protein sequence ID" value="SPD32241.1"/>
    <property type="molecule type" value="Genomic_DNA"/>
</dbReference>
<accession>A0A2N9J7A4</accession>
<evidence type="ECO:0000256" key="4">
    <source>
        <dbReference type="ARBA" id="ARBA00022980"/>
    </source>
</evidence>
<organism evidence="10">
    <name type="scientific">Fagus sylvatica</name>
    <name type="common">Beechnut</name>
    <dbReference type="NCBI Taxonomy" id="28930"/>
    <lineage>
        <taxon>Eukaryota</taxon>
        <taxon>Viridiplantae</taxon>
        <taxon>Streptophyta</taxon>
        <taxon>Embryophyta</taxon>
        <taxon>Tracheophyta</taxon>
        <taxon>Spermatophyta</taxon>
        <taxon>Magnoliopsida</taxon>
        <taxon>eudicotyledons</taxon>
        <taxon>Gunneridae</taxon>
        <taxon>Pentapetalae</taxon>
        <taxon>rosids</taxon>
        <taxon>fabids</taxon>
        <taxon>Fagales</taxon>
        <taxon>Fagaceae</taxon>
        <taxon>Fagus</taxon>
    </lineage>
</organism>
<keyword evidence="3" id="KW-0809">Transit peptide</keyword>
<keyword evidence="6" id="KW-0687">Ribonucleoprotein</keyword>
<feature type="compositionally biased region" description="Basic and acidic residues" evidence="9">
    <location>
        <begin position="178"/>
        <end position="194"/>
    </location>
</feature>